<evidence type="ECO:0000256" key="1">
    <source>
        <dbReference type="ARBA" id="ARBA00006479"/>
    </source>
</evidence>
<dbReference type="SUPFAM" id="SSF53067">
    <property type="entry name" value="Actin-like ATPase domain"/>
    <property type="match status" value="1"/>
</dbReference>
<dbReference type="EMBL" id="VJMG01000077">
    <property type="protein sequence ID" value="TRL33782.1"/>
    <property type="molecule type" value="Genomic_DNA"/>
</dbReference>
<dbReference type="Proteomes" id="UP000316801">
    <property type="component" value="Unassembled WGS sequence"/>
</dbReference>
<evidence type="ECO:0000259" key="3">
    <source>
        <dbReference type="Pfam" id="PF01047"/>
    </source>
</evidence>
<reference evidence="4 5" key="1">
    <citation type="submission" date="2019-07" db="EMBL/GenBank/DDBJ databases">
        <title>Ln-dependent methylotrophs.</title>
        <authorList>
            <person name="Tani A."/>
        </authorList>
    </citation>
    <scope>NUCLEOTIDE SEQUENCE [LARGE SCALE GENOMIC DNA]</scope>
    <source>
        <strain evidence="4 5">SM12</strain>
    </source>
</reference>
<evidence type="ECO:0000313" key="4">
    <source>
        <dbReference type="EMBL" id="TRL33782.1"/>
    </source>
</evidence>
<proteinExistence type="inferred from homology"/>
<sequence>MITQARQGLKAGRRLARGQKRDGDGERGGAGISPEDIADHNSRVVLALLRRHGALTRQELAGHLSLTEPAITGILKRLIAAGVVEQGQRDVGDRYKAAEFSLVAGSVHGLGLWLRPDVVDLALVDLKGHLVLQQTVPSDRLADTVATIRDRCAESLSGIGIACHPGVDATEIERMPTLSNLASFVVKDVEAVVTAERILGIGEPEGGFAVILVDEIVRAGLMTGGRFFRGVHGRAGGIGSMRPGREELTLDEVASAAAYHRHVETFGEAFAEDWMRRAASRLLDAVLALGGFVSPGAVLIGGSLPDAVLDTVIAMMIAERERKGTYFVPASWIPPIRKLTFAQCGVARGAALLPFMELALPKTR</sequence>
<dbReference type="InterPro" id="IPR036390">
    <property type="entry name" value="WH_DNA-bd_sf"/>
</dbReference>
<organism evidence="4 5">
    <name type="scientific">Rhizobium straminoryzae</name>
    <dbReference type="NCBI Taxonomy" id="1387186"/>
    <lineage>
        <taxon>Bacteria</taxon>
        <taxon>Pseudomonadati</taxon>
        <taxon>Pseudomonadota</taxon>
        <taxon>Alphaproteobacteria</taxon>
        <taxon>Hyphomicrobiales</taxon>
        <taxon>Rhizobiaceae</taxon>
        <taxon>Rhizobium/Agrobacterium group</taxon>
        <taxon>Rhizobium</taxon>
    </lineage>
</organism>
<dbReference type="InterPro" id="IPR036388">
    <property type="entry name" value="WH-like_DNA-bd_sf"/>
</dbReference>
<name>A0A549SVX1_9HYPH</name>
<keyword evidence="5" id="KW-1185">Reference proteome</keyword>
<comment type="similarity">
    <text evidence="1">Belongs to the ROK (NagC/XylR) family.</text>
</comment>
<dbReference type="InterPro" id="IPR000600">
    <property type="entry name" value="ROK"/>
</dbReference>
<dbReference type="InterPro" id="IPR011991">
    <property type="entry name" value="ArsR-like_HTH"/>
</dbReference>
<dbReference type="SUPFAM" id="SSF46785">
    <property type="entry name" value="Winged helix' DNA-binding domain"/>
    <property type="match status" value="1"/>
</dbReference>
<dbReference type="InterPro" id="IPR000835">
    <property type="entry name" value="HTH_MarR-typ"/>
</dbReference>
<accession>A0A549SVX1</accession>
<dbReference type="Gene3D" id="1.10.10.10">
    <property type="entry name" value="Winged helix-like DNA-binding domain superfamily/Winged helix DNA-binding domain"/>
    <property type="match status" value="1"/>
</dbReference>
<feature type="domain" description="HTH marR-type" evidence="3">
    <location>
        <begin position="44"/>
        <end position="86"/>
    </location>
</feature>
<dbReference type="Pfam" id="PF01047">
    <property type="entry name" value="MarR"/>
    <property type="match status" value="1"/>
</dbReference>
<dbReference type="InterPro" id="IPR043129">
    <property type="entry name" value="ATPase_NBD"/>
</dbReference>
<dbReference type="Gene3D" id="3.30.420.40">
    <property type="match status" value="1"/>
</dbReference>
<comment type="caution">
    <text evidence="4">The sequence shown here is derived from an EMBL/GenBank/DDBJ whole genome shotgun (WGS) entry which is preliminary data.</text>
</comment>
<gene>
    <name evidence="4" type="ORF">FNA46_22355</name>
</gene>
<protein>
    <submittedName>
        <fullName evidence="4">MarR family transcriptional regulator</fullName>
    </submittedName>
</protein>
<evidence type="ECO:0000256" key="2">
    <source>
        <dbReference type="SAM" id="MobiDB-lite"/>
    </source>
</evidence>
<dbReference type="AlphaFoldDB" id="A0A549SVX1"/>
<dbReference type="PANTHER" id="PTHR18964:SF149">
    <property type="entry name" value="BIFUNCTIONAL UDP-N-ACETYLGLUCOSAMINE 2-EPIMERASE_N-ACETYLMANNOSAMINE KINASE"/>
    <property type="match status" value="1"/>
</dbReference>
<feature type="region of interest" description="Disordered" evidence="2">
    <location>
        <begin position="1"/>
        <end position="36"/>
    </location>
</feature>
<evidence type="ECO:0000313" key="5">
    <source>
        <dbReference type="Proteomes" id="UP000316801"/>
    </source>
</evidence>
<dbReference type="GO" id="GO:0003700">
    <property type="term" value="F:DNA-binding transcription factor activity"/>
    <property type="evidence" value="ECO:0007669"/>
    <property type="project" value="InterPro"/>
</dbReference>
<dbReference type="CDD" id="cd00090">
    <property type="entry name" value="HTH_ARSR"/>
    <property type="match status" value="1"/>
</dbReference>
<dbReference type="PANTHER" id="PTHR18964">
    <property type="entry name" value="ROK (REPRESSOR, ORF, KINASE) FAMILY"/>
    <property type="match status" value="1"/>
</dbReference>